<dbReference type="InterPro" id="IPR029058">
    <property type="entry name" value="AB_hydrolase_fold"/>
</dbReference>
<dbReference type="SUPFAM" id="SSF53474">
    <property type="entry name" value="alpha/beta-Hydrolases"/>
    <property type="match status" value="1"/>
</dbReference>
<gene>
    <name evidence="3" type="ORF">UC8_22230</name>
</gene>
<protein>
    <submittedName>
        <fullName evidence="3">Alpha/beta hydrolase family protein</fullName>
    </submittedName>
</protein>
<keyword evidence="3" id="KW-0378">Hydrolase</keyword>
<dbReference type="KEGG" id="rul:UC8_22230"/>
<keyword evidence="4" id="KW-1185">Reference proteome</keyword>
<dbReference type="PANTHER" id="PTHR37946">
    <property type="entry name" value="SLL1969 PROTEIN"/>
    <property type="match status" value="1"/>
</dbReference>
<dbReference type="EMBL" id="CP042914">
    <property type="protein sequence ID" value="QEG40216.1"/>
    <property type="molecule type" value="Genomic_DNA"/>
</dbReference>
<sequence length="675" mass="77086">MTPHNTPRRSTPQLVCASLLGCLLLLAFTAGCTAPRYISKRNVRENALASQLQLMRRRGPAVSERTNQLLQRFGLIESYEDDPAATLTKLRERAAADEDNELIFAVGELSYIEGKKAEREGASSVALHHFGITIRNSYQYLFSPELDSVRNPYDPQFRSACDLYNEALEDTLRLLCAENKLRPGQSYTIKTPKRSFKIDTVARGKWPAEEFDRYEFVSDFKVETLHNRHQTYGLGVPLLAVRRPKSDQDQREKYYPEGLSYAVTALLRCIDTDLQPGEAPQNFVLEFFDPLSHNQVQLANHWAPLETDLTTPLAFYLDSPQFRKRNKATEGLLNPAKSQELRGLYMLEPYDPDRIPVVMVHGLWSSPLTWMDMFNDLRSFPQIRERYQFWFYMYPSGQPFWVSATQMRNDLAEMRQAFDPQQRDPMMNQMVLVGHSMGGLVSKMQTIDSDKDFWNIVSDKPVEQLQGPEEAKAKLASALFFKPNNSIRRVVTIATPHRGSEFANDYTRWLARKVIRLPSFAVNTANRLAAENPGFFKDTKMLTVSNAIDSLAPDSPIFPVMLRAHRAPDVKYHNVVGMIDEKSLFGRISHKGDGVVEYDSSHLEDASSEIVVQADHMSIQTNSQTILEVRRILLEHLQEVDADDRIATRPEPLSPSDQPSDLRLLEDDMDPLYSW</sequence>
<proteinExistence type="predicted"/>
<dbReference type="Proteomes" id="UP000325286">
    <property type="component" value="Chromosome"/>
</dbReference>
<dbReference type="Pfam" id="PF05057">
    <property type="entry name" value="DUF676"/>
    <property type="match status" value="1"/>
</dbReference>
<evidence type="ECO:0000256" key="1">
    <source>
        <dbReference type="SAM" id="MobiDB-lite"/>
    </source>
</evidence>
<dbReference type="RefSeq" id="WP_202908843.1">
    <property type="nucleotide sequence ID" value="NZ_CP042914.1"/>
</dbReference>
<feature type="domain" description="DUF676" evidence="2">
    <location>
        <begin position="357"/>
        <end position="505"/>
    </location>
</feature>
<name>A0A5B9QT11_9BACT</name>
<evidence type="ECO:0000313" key="4">
    <source>
        <dbReference type="Proteomes" id="UP000325286"/>
    </source>
</evidence>
<evidence type="ECO:0000313" key="3">
    <source>
        <dbReference type="EMBL" id="QEG40216.1"/>
    </source>
</evidence>
<dbReference type="PANTHER" id="PTHR37946:SF1">
    <property type="entry name" value="SLL1969 PROTEIN"/>
    <property type="match status" value="1"/>
</dbReference>
<dbReference type="Gene3D" id="3.40.50.1820">
    <property type="entry name" value="alpha/beta hydrolase"/>
    <property type="match status" value="1"/>
</dbReference>
<reference evidence="3 4" key="1">
    <citation type="submission" date="2019-08" db="EMBL/GenBank/DDBJ databases">
        <title>Deep-cultivation of Planctomycetes and their phenomic and genomic characterization uncovers novel biology.</title>
        <authorList>
            <person name="Wiegand S."/>
            <person name="Jogler M."/>
            <person name="Boedeker C."/>
            <person name="Pinto D."/>
            <person name="Vollmers J."/>
            <person name="Rivas-Marin E."/>
            <person name="Kohn T."/>
            <person name="Peeters S.H."/>
            <person name="Heuer A."/>
            <person name="Rast P."/>
            <person name="Oberbeckmann S."/>
            <person name="Bunk B."/>
            <person name="Jeske O."/>
            <person name="Meyerdierks A."/>
            <person name="Storesund J.E."/>
            <person name="Kallscheuer N."/>
            <person name="Luecker S."/>
            <person name="Lage O.M."/>
            <person name="Pohl T."/>
            <person name="Merkel B.J."/>
            <person name="Hornburger P."/>
            <person name="Mueller R.-W."/>
            <person name="Bruemmer F."/>
            <person name="Labrenz M."/>
            <person name="Spormann A.M."/>
            <person name="Op den Camp H."/>
            <person name="Overmann J."/>
            <person name="Amann R."/>
            <person name="Jetten M.S.M."/>
            <person name="Mascher T."/>
            <person name="Medema M.H."/>
            <person name="Devos D.P."/>
            <person name="Kaster A.-K."/>
            <person name="Ovreas L."/>
            <person name="Rohde M."/>
            <person name="Galperin M.Y."/>
            <person name="Jogler C."/>
        </authorList>
    </citation>
    <scope>NUCLEOTIDE SEQUENCE [LARGE SCALE GENOMIC DNA]</scope>
    <source>
        <strain evidence="3 4">UC8</strain>
    </source>
</reference>
<dbReference type="GO" id="GO:0016787">
    <property type="term" value="F:hydrolase activity"/>
    <property type="evidence" value="ECO:0007669"/>
    <property type="project" value="UniProtKB-KW"/>
</dbReference>
<organism evidence="3 4">
    <name type="scientific">Roseimaritima ulvae</name>
    <dbReference type="NCBI Taxonomy" id="980254"/>
    <lineage>
        <taxon>Bacteria</taxon>
        <taxon>Pseudomonadati</taxon>
        <taxon>Planctomycetota</taxon>
        <taxon>Planctomycetia</taxon>
        <taxon>Pirellulales</taxon>
        <taxon>Pirellulaceae</taxon>
        <taxon>Roseimaritima</taxon>
    </lineage>
</organism>
<feature type="region of interest" description="Disordered" evidence="1">
    <location>
        <begin position="645"/>
        <end position="675"/>
    </location>
</feature>
<dbReference type="AlphaFoldDB" id="A0A5B9QT11"/>
<accession>A0A5B9QT11</accession>
<evidence type="ECO:0000259" key="2">
    <source>
        <dbReference type="Pfam" id="PF05057"/>
    </source>
</evidence>
<dbReference type="InterPro" id="IPR007751">
    <property type="entry name" value="DUF676_lipase-like"/>
</dbReference>